<keyword evidence="1" id="KW-0433">Leucine-rich repeat</keyword>
<dbReference type="SMART" id="SM00369">
    <property type="entry name" value="LRR_TYP"/>
    <property type="match status" value="4"/>
</dbReference>
<feature type="domain" description="LRRNT" evidence="6">
    <location>
        <begin position="27"/>
        <end position="59"/>
    </location>
</feature>
<accession>A0A7L4GA22</accession>
<evidence type="ECO:0000256" key="4">
    <source>
        <dbReference type="SAM" id="Phobius"/>
    </source>
</evidence>
<dbReference type="SUPFAM" id="SSF52058">
    <property type="entry name" value="L domain-like"/>
    <property type="match status" value="1"/>
</dbReference>
<dbReference type="AlphaFoldDB" id="A0A7L4GA22"/>
<keyword evidence="4" id="KW-1133">Transmembrane helix</keyword>
<dbReference type="Pfam" id="PF01462">
    <property type="entry name" value="LRRNT"/>
    <property type="match status" value="1"/>
</dbReference>
<dbReference type="PANTHER" id="PTHR24369">
    <property type="entry name" value="ANTIGEN BSP, PUTATIVE-RELATED"/>
    <property type="match status" value="1"/>
</dbReference>
<evidence type="ECO:0000259" key="6">
    <source>
        <dbReference type="SMART" id="SM00013"/>
    </source>
</evidence>
<feature type="signal peptide" evidence="5">
    <location>
        <begin position="1"/>
        <end position="27"/>
    </location>
</feature>
<feature type="non-terminal residue" evidence="8">
    <location>
        <position position="270"/>
    </location>
</feature>
<dbReference type="InterPro" id="IPR000483">
    <property type="entry name" value="Cys-rich_flank_reg_C"/>
</dbReference>
<evidence type="ECO:0000259" key="7">
    <source>
        <dbReference type="SMART" id="SM00082"/>
    </source>
</evidence>
<dbReference type="PANTHER" id="PTHR24369:SF211">
    <property type="entry name" value="LEUCINE-RICH REPEAT-CONTAINING PROTEIN 15-LIKE"/>
    <property type="match status" value="1"/>
</dbReference>
<feature type="transmembrane region" description="Helical" evidence="4">
    <location>
        <begin position="223"/>
        <end position="254"/>
    </location>
</feature>
<keyword evidence="4" id="KW-0472">Membrane</keyword>
<comment type="caution">
    <text evidence="8">The sequence shown here is derived from an EMBL/GenBank/DDBJ whole genome shotgun (WGS) entry which is preliminary data.</text>
</comment>
<dbReference type="PROSITE" id="PS51450">
    <property type="entry name" value="LRR"/>
    <property type="match status" value="1"/>
</dbReference>
<reference evidence="8 9" key="1">
    <citation type="submission" date="2020-02" db="EMBL/GenBank/DDBJ databases">
        <title>Bird 10,000 Genomes (B10K) Project - Family phase.</title>
        <authorList>
            <person name="Zhang G."/>
        </authorList>
    </citation>
    <scope>NUCLEOTIDE SEQUENCE [LARGE SCALE GENOMIC DNA]</scope>
    <source>
        <strain evidence="8">B10K-DU-006-06</strain>
    </source>
</reference>
<organism evidence="8 9">
    <name type="scientific">Pampusana beccarii</name>
    <name type="common">Western bronze ground-dove</name>
    <dbReference type="NCBI Taxonomy" id="2953425"/>
    <lineage>
        <taxon>Eukaryota</taxon>
        <taxon>Metazoa</taxon>
        <taxon>Chordata</taxon>
        <taxon>Craniata</taxon>
        <taxon>Vertebrata</taxon>
        <taxon>Euteleostomi</taxon>
        <taxon>Archelosauria</taxon>
        <taxon>Archosauria</taxon>
        <taxon>Dinosauria</taxon>
        <taxon>Saurischia</taxon>
        <taxon>Theropoda</taxon>
        <taxon>Coelurosauria</taxon>
        <taxon>Aves</taxon>
        <taxon>Neognathae</taxon>
        <taxon>Neoaves</taxon>
        <taxon>Columbimorphae</taxon>
        <taxon>Columbiformes</taxon>
        <taxon>Columbidae</taxon>
        <taxon>Pampusana</taxon>
    </lineage>
</organism>
<evidence type="ECO:0000256" key="2">
    <source>
        <dbReference type="ARBA" id="ARBA00022729"/>
    </source>
</evidence>
<dbReference type="InterPro" id="IPR032675">
    <property type="entry name" value="LRR_dom_sf"/>
</dbReference>
<keyword evidence="2 5" id="KW-0732">Signal</keyword>
<feature type="domain" description="LRRCT" evidence="7">
    <location>
        <begin position="161"/>
        <end position="214"/>
    </location>
</feature>
<dbReference type="InterPro" id="IPR001611">
    <property type="entry name" value="Leu-rich_rpt"/>
</dbReference>
<evidence type="ECO:0000256" key="3">
    <source>
        <dbReference type="ARBA" id="ARBA00022737"/>
    </source>
</evidence>
<dbReference type="OrthoDB" id="676979at2759"/>
<dbReference type="GO" id="GO:0005886">
    <property type="term" value="C:plasma membrane"/>
    <property type="evidence" value="ECO:0007669"/>
    <property type="project" value="TreeGrafter"/>
</dbReference>
<dbReference type="InterPro" id="IPR003591">
    <property type="entry name" value="Leu-rich_rpt_typical-subtyp"/>
</dbReference>
<gene>
    <name evidence="8" type="primary">Lrrc26</name>
    <name evidence="8" type="ORF">ALOBEC_R01529</name>
</gene>
<dbReference type="SMART" id="SM00082">
    <property type="entry name" value="LRRCT"/>
    <property type="match status" value="1"/>
</dbReference>
<dbReference type="Proteomes" id="UP000541332">
    <property type="component" value="Unassembled WGS sequence"/>
</dbReference>
<keyword evidence="3" id="KW-0677">Repeat</keyword>
<dbReference type="Pfam" id="PF00560">
    <property type="entry name" value="LRR_1"/>
    <property type="match status" value="1"/>
</dbReference>
<evidence type="ECO:0000256" key="1">
    <source>
        <dbReference type="ARBA" id="ARBA00022614"/>
    </source>
</evidence>
<dbReference type="EMBL" id="VWYH01011393">
    <property type="protein sequence ID" value="NXW95790.1"/>
    <property type="molecule type" value="Genomic_DNA"/>
</dbReference>
<feature type="non-terminal residue" evidence="8">
    <location>
        <position position="1"/>
    </location>
</feature>
<dbReference type="FunFam" id="3.80.10.10:FF:000082">
    <property type="entry name" value="Leucine-rich repeat-containing 24"/>
    <property type="match status" value="1"/>
</dbReference>
<sequence>MGCWGDPSPTLAGLLVLLLLHPLPSLACPAACRCSAEEVDCSERGLRQVPQGLPANTSTLWLGYNFITVLGPRSFLALPGLRLLSLSHNRLGMIHSRALLGLGALQELDLSNNHLTTLSPETFLPLTSLTTLNLVSNKLGQLEPSVLGALPQLRAVFLRGNPWACSCDILPLWRWLSHNREKVQDKSSLLCRVPEQMNKYPIMAFGNESFRQCQEVSLSVRHYIAFLIIGPCSFMASIFFCIFMGYTVVIYHHLCKEPHFWRRPRVYRGR</sequence>
<dbReference type="Pfam" id="PF13855">
    <property type="entry name" value="LRR_8"/>
    <property type="match status" value="1"/>
</dbReference>
<name>A0A7L4GA22_9COLU</name>
<evidence type="ECO:0000256" key="5">
    <source>
        <dbReference type="SAM" id="SignalP"/>
    </source>
</evidence>
<keyword evidence="4" id="KW-0812">Transmembrane</keyword>
<keyword evidence="9" id="KW-1185">Reference proteome</keyword>
<dbReference type="PRINTS" id="PR00019">
    <property type="entry name" value="LEURICHRPT"/>
</dbReference>
<proteinExistence type="predicted"/>
<evidence type="ECO:0000313" key="9">
    <source>
        <dbReference type="Proteomes" id="UP000541332"/>
    </source>
</evidence>
<evidence type="ECO:0000313" key="8">
    <source>
        <dbReference type="EMBL" id="NXW95790.1"/>
    </source>
</evidence>
<dbReference type="SMART" id="SM00013">
    <property type="entry name" value="LRRNT"/>
    <property type="match status" value="1"/>
</dbReference>
<protein>
    <submittedName>
        <fullName evidence="8">LRC26 protein</fullName>
    </submittedName>
</protein>
<dbReference type="InterPro" id="IPR000372">
    <property type="entry name" value="LRRNT"/>
</dbReference>
<dbReference type="InterPro" id="IPR050541">
    <property type="entry name" value="LRR_TM_domain-containing"/>
</dbReference>
<feature type="chain" id="PRO_5029664338" evidence="5">
    <location>
        <begin position="28"/>
        <end position="270"/>
    </location>
</feature>
<dbReference type="Gene3D" id="3.80.10.10">
    <property type="entry name" value="Ribonuclease Inhibitor"/>
    <property type="match status" value="2"/>
</dbReference>